<dbReference type="Proteomes" id="UP000199564">
    <property type="component" value="Unassembled WGS sequence"/>
</dbReference>
<keyword evidence="2" id="KW-1185">Reference proteome</keyword>
<evidence type="ECO:0000313" key="2">
    <source>
        <dbReference type="Proteomes" id="UP000199564"/>
    </source>
</evidence>
<gene>
    <name evidence="1" type="ORF">SAMN04488519_110141</name>
</gene>
<reference evidence="2" key="1">
    <citation type="submission" date="2016-10" db="EMBL/GenBank/DDBJ databases">
        <authorList>
            <person name="Varghese N."/>
            <person name="Submissions S."/>
        </authorList>
    </citation>
    <scope>NUCLEOTIDE SEQUENCE [LARGE SCALE GENOMIC DNA]</scope>
    <source>
        <strain evidence="2">DSM 15282</strain>
    </source>
</reference>
<protein>
    <submittedName>
        <fullName evidence="1">Uncharacterized protein</fullName>
    </submittedName>
</protein>
<name>A0A1I5IZ92_9BACT</name>
<proteinExistence type="predicted"/>
<sequence length="60" mass="6732">MPSVRYTLRPSRIKSSLGAKNKIARGFNPWILVPNLNPALARELLLKKRHYASKTGQSSV</sequence>
<organism evidence="1 2">
    <name type="scientific">Algoriphagus ornithinivorans</name>
    <dbReference type="NCBI Taxonomy" id="226506"/>
    <lineage>
        <taxon>Bacteria</taxon>
        <taxon>Pseudomonadati</taxon>
        <taxon>Bacteroidota</taxon>
        <taxon>Cytophagia</taxon>
        <taxon>Cytophagales</taxon>
        <taxon>Cyclobacteriaceae</taxon>
        <taxon>Algoriphagus</taxon>
    </lineage>
</organism>
<dbReference type="AlphaFoldDB" id="A0A1I5IZ92"/>
<accession>A0A1I5IZ92</accession>
<dbReference type="EMBL" id="FOVW01000010">
    <property type="protein sequence ID" value="SFO65719.1"/>
    <property type="molecule type" value="Genomic_DNA"/>
</dbReference>
<evidence type="ECO:0000313" key="1">
    <source>
        <dbReference type="EMBL" id="SFO65719.1"/>
    </source>
</evidence>